<keyword evidence="3" id="KW-1185">Reference proteome</keyword>
<keyword evidence="1" id="KW-0732">Signal</keyword>
<dbReference type="Pfam" id="PF11581">
    <property type="entry name" value="Argos"/>
    <property type="match status" value="2"/>
</dbReference>
<gene>
    <name evidence="2" type="ORF">TSAR_014724</name>
</gene>
<feature type="signal peptide" evidence="1">
    <location>
        <begin position="1"/>
        <end position="28"/>
    </location>
</feature>
<sequence length="321" mass="35786">MRLGRTMEMAQLWLLTMALSLTRQVCSASDSLLGMEFDDETGEELLKALVPSTSSLSSGVNVDNSIVADLQLLGDIPDTTIKSEADLPECQDKTEVCSKVDLYGDPWVERQCRCPSGRTCSRSLHADDGHTIVDKTRQYKLCEPVKRLPVCRYFKDVTWTIAPGAGPKNSTVQKMHCRCRPGSVAYLVKRHHHMLPSGNPAFIYSFACSPQSYLTSLLVYNQMPNCRIIACPPPPPLQRMRCQPKEPCRLFTVHKKTNSPLEDVNASPLCQCPKAHRCPRRHTDPGSLPSSYYGDSHGVKIYSGHCVPVRHANEPVYTLVK</sequence>
<organism evidence="2 3">
    <name type="scientific">Trichomalopsis sarcophagae</name>
    <dbReference type="NCBI Taxonomy" id="543379"/>
    <lineage>
        <taxon>Eukaryota</taxon>
        <taxon>Metazoa</taxon>
        <taxon>Ecdysozoa</taxon>
        <taxon>Arthropoda</taxon>
        <taxon>Hexapoda</taxon>
        <taxon>Insecta</taxon>
        <taxon>Pterygota</taxon>
        <taxon>Neoptera</taxon>
        <taxon>Endopterygota</taxon>
        <taxon>Hymenoptera</taxon>
        <taxon>Apocrita</taxon>
        <taxon>Proctotrupomorpha</taxon>
        <taxon>Chalcidoidea</taxon>
        <taxon>Pteromalidae</taxon>
        <taxon>Pteromalinae</taxon>
        <taxon>Trichomalopsis</taxon>
    </lineage>
</organism>
<evidence type="ECO:0000256" key="1">
    <source>
        <dbReference type="SAM" id="SignalP"/>
    </source>
</evidence>
<protein>
    <recommendedName>
        <fullName evidence="4">Protein giant-lens</fullName>
    </recommendedName>
</protein>
<feature type="chain" id="PRO_5012579205" description="Protein giant-lens" evidence="1">
    <location>
        <begin position="29"/>
        <end position="321"/>
    </location>
</feature>
<reference evidence="2 3" key="1">
    <citation type="journal article" date="2017" name="Curr. Biol.">
        <title>The Evolution of Venom by Co-option of Single-Copy Genes.</title>
        <authorList>
            <person name="Martinson E.O."/>
            <person name="Mrinalini"/>
            <person name="Kelkar Y.D."/>
            <person name="Chang C.H."/>
            <person name="Werren J.H."/>
        </authorList>
    </citation>
    <scope>NUCLEOTIDE SEQUENCE [LARGE SCALE GENOMIC DNA]</scope>
    <source>
        <strain evidence="2 3">Alberta</strain>
        <tissue evidence="2">Whole body</tissue>
    </source>
</reference>
<dbReference type="Gene3D" id="2.20.20.160">
    <property type="match status" value="2"/>
</dbReference>
<evidence type="ECO:0000313" key="3">
    <source>
        <dbReference type="Proteomes" id="UP000215335"/>
    </source>
</evidence>
<evidence type="ECO:0000313" key="2">
    <source>
        <dbReference type="EMBL" id="OXU29314.1"/>
    </source>
</evidence>
<dbReference type="InterPro" id="IPR021633">
    <property type="entry name" value="Argos"/>
</dbReference>
<dbReference type="Gene3D" id="2.20.20.150">
    <property type="match status" value="1"/>
</dbReference>
<evidence type="ECO:0008006" key="4">
    <source>
        <dbReference type="Google" id="ProtNLM"/>
    </source>
</evidence>
<comment type="caution">
    <text evidence="2">The sequence shown here is derived from an EMBL/GenBank/DDBJ whole genome shotgun (WGS) entry which is preliminary data.</text>
</comment>
<dbReference type="OrthoDB" id="8177523at2759"/>
<dbReference type="EMBL" id="NNAY01000309">
    <property type="protein sequence ID" value="OXU29314.1"/>
    <property type="molecule type" value="Genomic_DNA"/>
</dbReference>
<proteinExistence type="predicted"/>
<accession>A0A232FEY3</accession>
<name>A0A232FEY3_9HYME</name>
<dbReference type="Proteomes" id="UP000215335">
    <property type="component" value="Unassembled WGS sequence"/>
</dbReference>
<dbReference type="AlphaFoldDB" id="A0A232FEY3"/>